<dbReference type="PANTHER" id="PTHR43628">
    <property type="entry name" value="ACTIVATOR OF C KINASE PROTEIN 1-RELATED"/>
    <property type="match status" value="1"/>
</dbReference>
<dbReference type="Gene3D" id="1.25.40.10">
    <property type="entry name" value="Tetratricopeptide repeat domain"/>
    <property type="match status" value="2"/>
</dbReference>
<dbReference type="Pfam" id="PF01471">
    <property type="entry name" value="PG_binding_1"/>
    <property type="match status" value="1"/>
</dbReference>
<dbReference type="AlphaFoldDB" id="A0AAU7X5G5"/>
<evidence type="ECO:0000259" key="1">
    <source>
        <dbReference type="Pfam" id="PF01471"/>
    </source>
</evidence>
<dbReference type="SUPFAM" id="SSF81901">
    <property type="entry name" value="HCP-like"/>
    <property type="match status" value="1"/>
</dbReference>
<organism evidence="2">
    <name type="scientific">Methyloraptor flagellatus</name>
    <dbReference type="NCBI Taxonomy" id="3162530"/>
    <lineage>
        <taxon>Bacteria</taxon>
        <taxon>Pseudomonadati</taxon>
        <taxon>Pseudomonadota</taxon>
        <taxon>Alphaproteobacteria</taxon>
        <taxon>Hyphomicrobiales</taxon>
        <taxon>Ancalomicrobiaceae</taxon>
        <taxon>Methyloraptor</taxon>
    </lineage>
</organism>
<feature type="domain" description="Peptidoglycan binding-like" evidence="1">
    <location>
        <begin position="224"/>
        <end position="278"/>
    </location>
</feature>
<reference evidence="2" key="1">
    <citation type="submission" date="2024-06" db="EMBL/GenBank/DDBJ databases">
        <title>Methylostella associata gen. nov., sp. nov., a novel Ancalomicrobiaceae-affiliated facultatively methylotrophic bacteria that feed on methanotrophs of the genus Methylococcus.</title>
        <authorList>
            <person name="Saltykova V."/>
            <person name="Danilova O.V."/>
            <person name="Oshkin I.Y."/>
            <person name="Belova S.E."/>
            <person name="Pimenov N.V."/>
            <person name="Dedysh S.N."/>
        </authorList>
    </citation>
    <scope>NUCLEOTIDE SEQUENCE</scope>
    <source>
        <strain evidence="2">S20</strain>
    </source>
</reference>
<protein>
    <submittedName>
        <fullName evidence="2">SEL1-like repeat protein</fullName>
    </submittedName>
</protein>
<dbReference type="Gene3D" id="1.10.101.10">
    <property type="entry name" value="PGBD-like superfamily/PGBD"/>
    <property type="match status" value="1"/>
</dbReference>
<dbReference type="SMART" id="SM00671">
    <property type="entry name" value="SEL1"/>
    <property type="match status" value="4"/>
</dbReference>
<dbReference type="InterPro" id="IPR036366">
    <property type="entry name" value="PGBDSf"/>
</dbReference>
<proteinExistence type="predicted"/>
<dbReference type="InterPro" id="IPR002477">
    <property type="entry name" value="Peptidoglycan-bd-like"/>
</dbReference>
<dbReference type="EMBL" id="CP158568">
    <property type="protein sequence ID" value="XBY43289.1"/>
    <property type="molecule type" value="Genomic_DNA"/>
</dbReference>
<sequence length="283" mass="30313">MLPDKIGSDKLRSAALRGDPKAALEVGLRYAEGRGVPTDPKEAARWFQAAAEKGLATAQYRMGSVLEKGIGVTRDLAAAKVWYQKAAENGNVRAMHNLGVLYANDRDMPNAITWFQRAADHGLPDSQFNLGIINALGSGVRQDLAVSYKWFGLAARSGDREAEKKRDDVAAHLDKNTLAAAKMAVQTWQQKPVNREANEETALWVEPAGATGAESASAMPAGADAVKAAQQALQQRGVYAGPIDGDMNSRTKQAIRTFQKKMGVKQTGEIDAATLKLLGGKAL</sequence>
<evidence type="ECO:0000313" key="2">
    <source>
        <dbReference type="EMBL" id="XBY43289.1"/>
    </source>
</evidence>
<dbReference type="InterPro" id="IPR036365">
    <property type="entry name" value="PGBD-like_sf"/>
</dbReference>
<dbReference type="SUPFAM" id="SSF47090">
    <property type="entry name" value="PGBD-like"/>
    <property type="match status" value="1"/>
</dbReference>
<dbReference type="InterPro" id="IPR052945">
    <property type="entry name" value="Mitotic_Regulator"/>
</dbReference>
<dbReference type="KEGG" id="mflg:ABS361_14445"/>
<accession>A0AAU7X5G5</accession>
<dbReference type="Pfam" id="PF08238">
    <property type="entry name" value="Sel1"/>
    <property type="match status" value="4"/>
</dbReference>
<dbReference type="InterPro" id="IPR011990">
    <property type="entry name" value="TPR-like_helical_dom_sf"/>
</dbReference>
<dbReference type="RefSeq" id="WP_407048388.1">
    <property type="nucleotide sequence ID" value="NZ_CP158568.1"/>
</dbReference>
<name>A0AAU7X5G5_9HYPH</name>
<dbReference type="PANTHER" id="PTHR43628:SF1">
    <property type="entry name" value="CHITIN SYNTHASE REGULATORY FACTOR 2-RELATED"/>
    <property type="match status" value="1"/>
</dbReference>
<gene>
    <name evidence="2" type="ORF">ABS361_14445</name>
</gene>
<dbReference type="InterPro" id="IPR006597">
    <property type="entry name" value="Sel1-like"/>
</dbReference>